<accession>A0A563DUM9</accession>
<keyword evidence="3" id="KW-0804">Transcription</keyword>
<dbReference type="InterPro" id="IPR018062">
    <property type="entry name" value="HTH_AraC-typ_CS"/>
</dbReference>
<name>A0A563DUM9_9MICO</name>
<evidence type="ECO:0000256" key="1">
    <source>
        <dbReference type="ARBA" id="ARBA00023015"/>
    </source>
</evidence>
<dbReference type="GO" id="GO:0003700">
    <property type="term" value="F:DNA-binding transcription factor activity"/>
    <property type="evidence" value="ECO:0007669"/>
    <property type="project" value="InterPro"/>
</dbReference>
<evidence type="ECO:0000313" key="5">
    <source>
        <dbReference type="EMBL" id="TWP33886.1"/>
    </source>
</evidence>
<keyword evidence="1" id="KW-0805">Transcription regulation</keyword>
<dbReference type="AlphaFoldDB" id="A0A563DUM9"/>
<reference evidence="5 6" key="1">
    <citation type="submission" date="2019-05" db="EMBL/GenBank/DDBJ databases">
        <authorList>
            <person name="Lee S.D."/>
        </authorList>
    </citation>
    <scope>NUCLEOTIDE SEQUENCE [LARGE SCALE GENOMIC DNA]</scope>
    <source>
        <strain evidence="5 6">C5-26</strain>
    </source>
</reference>
<keyword evidence="2" id="KW-0238">DNA-binding</keyword>
<evidence type="ECO:0000256" key="3">
    <source>
        <dbReference type="ARBA" id="ARBA00023163"/>
    </source>
</evidence>
<organism evidence="5 6">
    <name type="scientific">Leekyejoonella antrihumi</name>
    <dbReference type="NCBI Taxonomy" id="1660198"/>
    <lineage>
        <taxon>Bacteria</taxon>
        <taxon>Bacillati</taxon>
        <taxon>Actinomycetota</taxon>
        <taxon>Actinomycetes</taxon>
        <taxon>Micrococcales</taxon>
        <taxon>Dermacoccaceae</taxon>
        <taxon>Leekyejoonella</taxon>
    </lineage>
</organism>
<keyword evidence="6" id="KW-1185">Reference proteome</keyword>
<reference evidence="5 6" key="2">
    <citation type="submission" date="2019-08" db="EMBL/GenBank/DDBJ databases">
        <title>Jejuicoccus antrihumi gen. nov., sp. nov., a new member of the family Dermacoccaceae isolated from a cave.</title>
        <authorList>
            <person name="Schumann P."/>
            <person name="Kim I.S."/>
        </authorList>
    </citation>
    <scope>NUCLEOTIDE SEQUENCE [LARGE SCALE GENOMIC DNA]</scope>
    <source>
        <strain evidence="5 6">C5-26</strain>
    </source>
</reference>
<feature type="domain" description="HTH araC/xylS-type" evidence="4">
    <location>
        <begin position="165"/>
        <end position="263"/>
    </location>
</feature>
<dbReference type="OrthoDB" id="2559672at2"/>
<dbReference type="PROSITE" id="PS01124">
    <property type="entry name" value="HTH_ARAC_FAMILY_2"/>
    <property type="match status" value="1"/>
</dbReference>
<dbReference type="SMART" id="SM00342">
    <property type="entry name" value="HTH_ARAC"/>
    <property type="match status" value="1"/>
</dbReference>
<gene>
    <name evidence="5" type="ORF">FGL98_19430</name>
</gene>
<dbReference type="PROSITE" id="PS00041">
    <property type="entry name" value="HTH_ARAC_FAMILY_1"/>
    <property type="match status" value="1"/>
</dbReference>
<evidence type="ECO:0000313" key="6">
    <source>
        <dbReference type="Proteomes" id="UP000320244"/>
    </source>
</evidence>
<dbReference type="InterPro" id="IPR050204">
    <property type="entry name" value="AraC_XylS_family_regulators"/>
</dbReference>
<dbReference type="Proteomes" id="UP000320244">
    <property type="component" value="Unassembled WGS sequence"/>
</dbReference>
<evidence type="ECO:0000256" key="2">
    <source>
        <dbReference type="ARBA" id="ARBA00023125"/>
    </source>
</evidence>
<dbReference type="GO" id="GO:0043565">
    <property type="term" value="F:sequence-specific DNA binding"/>
    <property type="evidence" value="ECO:0007669"/>
    <property type="project" value="InterPro"/>
</dbReference>
<dbReference type="InterPro" id="IPR009057">
    <property type="entry name" value="Homeodomain-like_sf"/>
</dbReference>
<dbReference type="Gene3D" id="1.10.10.60">
    <property type="entry name" value="Homeodomain-like"/>
    <property type="match status" value="1"/>
</dbReference>
<dbReference type="EMBL" id="VCQV01000034">
    <property type="protein sequence ID" value="TWP33886.1"/>
    <property type="molecule type" value="Genomic_DNA"/>
</dbReference>
<sequence>MDDETTTDSRGPLYPARLPTFHRIPPPATVASLVRWFWIPEWHLAPGRTSRQHLISYPACNVVVEPDLVGISGPTTRASHRDLDGDGWAVGALLHPAAVRAFVDDPATVRDAYVPLDLPDLQGRVVACMQGAESGEERRAAAVDAFTDWLVESVPPPGGEALLANRMAQVIDGDVEMLRVGEVADEVGVSVRTLQRLARRYVGVTPAAMIRRRRLQEAAARLRAEPDTDLAGLAAELGYADQAHLAGEFRRALDFTPSSYRRAPG</sequence>
<dbReference type="InterPro" id="IPR046532">
    <property type="entry name" value="DUF6597"/>
</dbReference>
<dbReference type="Pfam" id="PF12833">
    <property type="entry name" value="HTH_18"/>
    <property type="match status" value="1"/>
</dbReference>
<evidence type="ECO:0000259" key="4">
    <source>
        <dbReference type="PROSITE" id="PS01124"/>
    </source>
</evidence>
<dbReference type="RefSeq" id="WP_146319572.1">
    <property type="nucleotide sequence ID" value="NZ_VCQV01000034.1"/>
</dbReference>
<protein>
    <submittedName>
        <fullName evidence="5">Helix-turn-helix transcriptional regulator</fullName>
    </submittedName>
</protein>
<dbReference type="SUPFAM" id="SSF46689">
    <property type="entry name" value="Homeodomain-like"/>
    <property type="match status" value="1"/>
</dbReference>
<dbReference type="Pfam" id="PF20240">
    <property type="entry name" value="DUF6597"/>
    <property type="match status" value="1"/>
</dbReference>
<dbReference type="InterPro" id="IPR018060">
    <property type="entry name" value="HTH_AraC"/>
</dbReference>
<proteinExistence type="predicted"/>
<dbReference type="PANTHER" id="PTHR46796">
    <property type="entry name" value="HTH-TYPE TRANSCRIPTIONAL ACTIVATOR RHAS-RELATED"/>
    <property type="match status" value="1"/>
</dbReference>
<comment type="caution">
    <text evidence="5">The sequence shown here is derived from an EMBL/GenBank/DDBJ whole genome shotgun (WGS) entry which is preliminary data.</text>
</comment>